<feature type="repeat" description="TPR" evidence="1">
    <location>
        <begin position="320"/>
        <end position="353"/>
    </location>
</feature>
<name>A0A5E5BLU6_9BURK</name>
<evidence type="ECO:0000313" key="2">
    <source>
        <dbReference type="EMBL" id="VVE86025.1"/>
    </source>
</evidence>
<dbReference type="EMBL" id="CABPSR010000070">
    <property type="protein sequence ID" value="VVE86025.1"/>
    <property type="molecule type" value="Genomic_DNA"/>
</dbReference>
<sequence length="747" mass="82491">MIHQVNTASGLVGQPFPPLTAQIAAQDRLNNVDFTDADAVGQVYERLRHWSPLAQFVGWALLSGDQAKAIEALLTLMMRKHALARGERTDRIPGTWHAALMTLAPRLSPRGLDALMRSVGDVPEANEFSEFLSAQDQWSLMGMVHQQQADFGENVVFTALDQRSREGIPADECRRVAQQDYGPVHAKRLEAIAALRTAAAAFEAKGLPHWAAKLYVAIAEIWTKMARTFNTLEQPKQADDARAAAHTAYTEGRDLYRRTMDAATLARQPDVVEHTAREAGKIDLIAAHHLTVNHQYVEAIAAYESAITVFLRGGEEANAADAHMHLGDLYVQLERYPDAAHMFLKGVSERRRDPSWTDVLLLARAGFALKSEGKDDQAKATFERAGDTCSRLAKTLRTGGAEARAVHYGWAGGYYLDAGQYQKAIDALRAAMHAHTTAGALVEARRAHERIADAYELLAKEYARRGEFGRAGDAHTRAAEEFDALRLDALWLDTARWAECSRQAREHAGEAYEVLAAEYARQGKHGLAGDLHTRAAQMLDAAGWPERSRQAHGHAGDLYMEFARRLAQVNPQSAEADKAVEKAGKSYRNAQQYQASVAAYQMWTDNRLRLVLSAPPITGYLTFAIRCRELAKICREAGLPEAAHNAEMTAAAAYLKDDHIRAAAEAFGRAREFDLAKRTYQYMNEWAGLPTLHPDIFDHIAESYRENAPEDLLSLHLVTVASKAVVLVAVDPVDRLKVAAERVLGTA</sequence>
<dbReference type="PROSITE" id="PS50005">
    <property type="entry name" value="TPR"/>
    <property type="match status" value="1"/>
</dbReference>
<evidence type="ECO:0000313" key="3">
    <source>
        <dbReference type="Proteomes" id="UP000335538"/>
    </source>
</evidence>
<protein>
    <recommendedName>
        <fullName evidence="4">Tetratricopeptide repeat protein</fullName>
    </recommendedName>
</protein>
<evidence type="ECO:0008006" key="4">
    <source>
        <dbReference type="Google" id="ProtNLM"/>
    </source>
</evidence>
<dbReference type="Proteomes" id="UP000335538">
    <property type="component" value="Unassembled WGS sequence"/>
</dbReference>
<dbReference type="RefSeq" id="WP_150811640.1">
    <property type="nucleotide sequence ID" value="NZ_CABPSR010000070.1"/>
</dbReference>
<proteinExistence type="predicted"/>
<dbReference type="Gene3D" id="1.25.40.10">
    <property type="entry name" value="Tetratricopeptide repeat domain"/>
    <property type="match status" value="2"/>
</dbReference>
<dbReference type="InterPro" id="IPR011990">
    <property type="entry name" value="TPR-like_helical_dom_sf"/>
</dbReference>
<accession>A0A5E5BLU6</accession>
<evidence type="ECO:0000256" key="1">
    <source>
        <dbReference type="PROSITE-ProRule" id="PRU00339"/>
    </source>
</evidence>
<keyword evidence="1" id="KW-0802">TPR repeat</keyword>
<dbReference type="SUPFAM" id="SSF48452">
    <property type="entry name" value="TPR-like"/>
    <property type="match status" value="3"/>
</dbReference>
<organism evidence="2 3">
    <name type="scientific">Pandoraea sputorum</name>
    <dbReference type="NCBI Taxonomy" id="93222"/>
    <lineage>
        <taxon>Bacteria</taxon>
        <taxon>Pseudomonadati</taxon>
        <taxon>Pseudomonadota</taxon>
        <taxon>Betaproteobacteria</taxon>
        <taxon>Burkholderiales</taxon>
        <taxon>Burkholderiaceae</taxon>
        <taxon>Pandoraea</taxon>
    </lineage>
</organism>
<dbReference type="InterPro" id="IPR019734">
    <property type="entry name" value="TPR_rpt"/>
</dbReference>
<reference evidence="2 3" key="1">
    <citation type="submission" date="2019-08" db="EMBL/GenBank/DDBJ databases">
        <authorList>
            <person name="Peeters C."/>
        </authorList>
    </citation>
    <scope>NUCLEOTIDE SEQUENCE [LARGE SCALE GENOMIC DNA]</scope>
    <source>
        <strain evidence="2 3">LMG 31121</strain>
    </source>
</reference>
<gene>
    <name evidence="2" type="ORF">PSP31121_05664</name>
</gene>
<dbReference type="AlphaFoldDB" id="A0A5E5BLU6"/>